<proteinExistence type="predicted"/>
<organism evidence="1 2">
    <name type="scientific">Abyssobacteria bacterium (strain SURF_5)</name>
    <dbReference type="NCBI Taxonomy" id="2093360"/>
    <lineage>
        <taxon>Bacteria</taxon>
        <taxon>Pseudomonadati</taxon>
        <taxon>Candidatus Hydrogenedentota</taxon>
        <taxon>Candidatus Abyssobacteria</taxon>
    </lineage>
</organism>
<dbReference type="AlphaFoldDB" id="A0A3A4P0M7"/>
<gene>
    <name evidence="1" type="ORF">C4520_00820</name>
</gene>
<evidence type="ECO:0000313" key="2">
    <source>
        <dbReference type="Proteomes" id="UP000265882"/>
    </source>
</evidence>
<reference evidence="1 2" key="1">
    <citation type="journal article" date="2017" name="ISME J.">
        <title>Energy and carbon metabolisms in a deep terrestrial subsurface fluid microbial community.</title>
        <authorList>
            <person name="Momper L."/>
            <person name="Jungbluth S.P."/>
            <person name="Lee M.D."/>
            <person name="Amend J.P."/>
        </authorList>
    </citation>
    <scope>NUCLEOTIDE SEQUENCE [LARGE SCALE GENOMIC DNA]</scope>
    <source>
        <strain evidence="1">SURF_5</strain>
    </source>
</reference>
<protein>
    <recommendedName>
        <fullName evidence="3">C4-type zinc ribbon domain-containing protein</fullName>
    </recommendedName>
</protein>
<dbReference type="EMBL" id="QZKU01000010">
    <property type="protein sequence ID" value="RJP26287.1"/>
    <property type="molecule type" value="Genomic_DNA"/>
</dbReference>
<sequence>MKESAQIRLLLKLYELETDGEAIDRAAVLEEIRENLDPSIFRRYLKVKERKGSGVAILRDGMCSGCNMIYPDTHEVFRHDGFIHTCEFCGRFLILDKDAA</sequence>
<dbReference type="Gene3D" id="1.10.287.1490">
    <property type="match status" value="1"/>
</dbReference>
<evidence type="ECO:0008006" key="3">
    <source>
        <dbReference type="Google" id="ProtNLM"/>
    </source>
</evidence>
<evidence type="ECO:0000313" key="1">
    <source>
        <dbReference type="EMBL" id="RJP26287.1"/>
    </source>
</evidence>
<dbReference type="Proteomes" id="UP000265882">
    <property type="component" value="Unassembled WGS sequence"/>
</dbReference>
<comment type="caution">
    <text evidence="1">The sequence shown here is derived from an EMBL/GenBank/DDBJ whole genome shotgun (WGS) entry which is preliminary data.</text>
</comment>
<name>A0A3A4P0M7_ABYX5</name>
<accession>A0A3A4P0M7</accession>